<comment type="caution">
    <text evidence="4">Lacks conserved residue(s) required for the propagation of feature annotation.</text>
</comment>
<dbReference type="PANTHER" id="PTHR44688">
    <property type="entry name" value="DNA-BINDING TRANSCRIPTIONAL ACTIVATOR DEVR_DOSR"/>
    <property type="match status" value="1"/>
</dbReference>
<sequence length="259" mass="27707">MRKIVRTFVLFDDVVQFATDVYSAASNHDDATCMNELPDSDTANVYVVVDDVAENDALCALLSAAGRRACGFLSASSFLTSERVAGPGCLVLGADLGTASGGLALQEALIVVQDPIPVVFVAGHTDVATSVRGMKAGAIDFLTRPFPDSVLLEAVGAALARDRQRLARERASTDVAERAQRLSQREREVMALVAAGRMNKHIADELGISEITVKIHRGSAMRKMEARSFADLVIMAHKLGMTSPALYHGGIGRHRRETA</sequence>
<dbReference type="InterPro" id="IPR001789">
    <property type="entry name" value="Sig_transdc_resp-reg_receiver"/>
</dbReference>
<dbReference type="SUPFAM" id="SSF52172">
    <property type="entry name" value="CheY-like"/>
    <property type="match status" value="1"/>
</dbReference>
<dbReference type="PRINTS" id="PR00038">
    <property type="entry name" value="HTHLUXR"/>
</dbReference>
<keyword evidence="8" id="KW-1185">Reference proteome</keyword>
<keyword evidence="2" id="KW-0238">DNA-binding</keyword>
<dbReference type="PROSITE" id="PS50043">
    <property type="entry name" value="HTH_LUXR_2"/>
    <property type="match status" value="1"/>
</dbReference>
<name>A0A5E4Z430_9BURK</name>
<dbReference type="PROSITE" id="PS50110">
    <property type="entry name" value="RESPONSE_REGULATORY"/>
    <property type="match status" value="1"/>
</dbReference>
<evidence type="ECO:0000256" key="4">
    <source>
        <dbReference type="PROSITE-ProRule" id="PRU00169"/>
    </source>
</evidence>
<dbReference type="GO" id="GO:0000160">
    <property type="term" value="P:phosphorelay signal transduction system"/>
    <property type="evidence" value="ECO:0007669"/>
    <property type="project" value="InterPro"/>
</dbReference>
<dbReference type="Pfam" id="PF00196">
    <property type="entry name" value="GerE"/>
    <property type="match status" value="1"/>
</dbReference>
<evidence type="ECO:0000313" key="7">
    <source>
        <dbReference type="EMBL" id="VVE55849.1"/>
    </source>
</evidence>
<dbReference type="Gene3D" id="1.10.10.10">
    <property type="entry name" value="Winged helix-like DNA-binding domain superfamily/Winged helix DNA-binding domain"/>
    <property type="match status" value="1"/>
</dbReference>
<evidence type="ECO:0000256" key="1">
    <source>
        <dbReference type="ARBA" id="ARBA00023015"/>
    </source>
</evidence>
<feature type="domain" description="Response regulatory" evidence="6">
    <location>
        <begin position="44"/>
        <end position="159"/>
    </location>
</feature>
<dbReference type="GO" id="GO:0006355">
    <property type="term" value="P:regulation of DNA-templated transcription"/>
    <property type="evidence" value="ECO:0007669"/>
    <property type="project" value="InterPro"/>
</dbReference>
<dbReference type="AlphaFoldDB" id="A0A5E4Z430"/>
<dbReference type="InterPro" id="IPR016032">
    <property type="entry name" value="Sig_transdc_resp-reg_C-effctor"/>
</dbReference>
<dbReference type="CDD" id="cd06170">
    <property type="entry name" value="LuxR_C_like"/>
    <property type="match status" value="1"/>
</dbReference>
<keyword evidence="1" id="KW-0805">Transcription regulation</keyword>
<dbReference type="InterPro" id="IPR011006">
    <property type="entry name" value="CheY-like_superfamily"/>
</dbReference>
<evidence type="ECO:0000313" key="8">
    <source>
        <dbReference type="Proteomes" id="UP000383971"/>
    </source>
</evidence>
<dbReference type="GO" id="GO:0003677">
    <property type="term" value="F:DNA binding"/>
    <property type="evidence" value="ECO:0007669"/>
    <property type="project" value="UniProtKB-KW"/>
</dbReference>
<feature type="domain" description="HTH luxR-type" evidence="5">
    <location>
        <begin position="175"/>
        <end position="240"/>
    </location>
</feature>
<reference evidence="7 8" key="1">
    <citation type="submission" date="2019-08" db="EMBL/GenBank/DDBJ databases">
        <authorList>
            <person name="Peeters C."/>
        </authorList>
    </citation>
    <scope>NUCLEOTIDE SEQUENCE [LARGE SCALE GENOMIC DNA]</scope>
    <source>
        <strain evidence="7 8">LMG 31111</strain>
    </source>
</reference>
<gene>
    <name evidence="7" type="ORF">PCO31111_05071</name>
</gene>
<organism evidence="7 8">
    <name type="scientific">Pandoraea communis</name>
    <dbReference type="NCBI Taxonomy" id="2508297"/>
    <lineage>
        <taxon>Bacteria</taxon>
        <taxon>Pseudomonadati</taxon>
        <taxon>Pseudomonadota</taxon>
        <taxon>Betaproteobacteria</taxon>
        <taxon>Burkholderiales</taxon>
        <taxon>Burkholderiaceae</taxon>
        <taxon>Pandoraea</taxon>
    </lineage>
</organism>
<evidence type="ECO:0000256" key="2">
    <source>
        <dbReference type="ARBA" id="ARBA00023125"/>
    </source>
</evidence>
<accession>A0A5E4Z430</accession>
<dbReference type="InterPro" id="IPR036388">
    <property type="entry name" value="WH-like_DNA-bd_sf"/>
</dbReference>
<dbReference type="EMBL" id="CABPSE010000030">
    <property type="protein sequence ID" value="VVE55849.1"/>
    <property type="molecule type" value="Genomic_DNA"/>
</dbReference>
<evidence type="ECO:0000259" key="5">
    <source>
        <dbReference type="PROSITE" id="PS50043"/>
    </source>
</evidence>
<dbReference type="PANTHER" id="PTHR44688:SF16">
    <property type="entry name" value="DNA-BINDING TRANSCRIPTIONAL ACTIVATOR DEVR_DOSR"/>
    <property type="match status" value="1"/>
</dbReference>
<evidence type="ECO:0000259" key="6">
    <source>
        <dbReference type="PROSITE" id="PS50110"/>
    </source>
</evidence>
<dbReference type="SMART" id="SM00448">
    <property type="entry name" value="REC"/>
    <property type="match status" value="1"/>
</dbReference>
<dbReference type="SUPFAM" id="SSF46894">
    <property type="entry name" value="C-terminal effector domain of the bipartite response regulators"/>
    <property type="match status" value="1"/>
</dbReference>
<evidence type="ECO:0000256" key="3">
    <source>
        <dbReference type="ARBA" id="ARBA00023163"/>
    </source>
</evidence>
<keyword evidence="3" id="KW-0804">Transcription</keyword>
<dbReference type="Proteomes" id="UP000383971">
    <property type="component" value="Unassembled WGS sequence"/>
</dbReference>
<dbReference type="PROSITE" id="PS00622">
    <property type="entry name" value="HTH_LUXR_1"/>
    <property type="match status" value="1"/>
</dbReference>
<dbReference type="Pfam" id="PF00072">
    <property type="entry name" value="Response_reg"/>
    <property type="match status" value="1"/>
</dbReference>
<dbReference type="Gene3D" id="3.40.50.2300">
    <property type="match status" value="1"/>
</dbReference>
<dbReference type="InterPro" id="IPR000792">
    <property type="entry name" value="Tscrpt_reg_LuxR_C"/>
</dbReference>
<dbReference type="SMART" id="SM00421">
    <property type="entry name" value="HTH_LUXR"/>
    <property type="match status" value="1"/>
</dbReference>
<protein>
    <submittedName>
        <fullName evidence="7">Two-component nodulation response regulator protein</fullName>
    </submittedName>
</protein>
<proteinExistence type="predicted"/>